<name>A0ABQ5E8B7_9ASTR</name>
<proteinExistence type="predicted"/>
<reference evidence="2" key="1">
    <citation type="journal article" date="2022" name="Int. J. Mol. Sci.">
        <title>Draft Genome of Tanacetum Coccineum: Genomic Comparison of Closely Related Tanacetum-Family Plants.</title>
        <authorList>
            <person name="Yamashiro T."/>
            <person name="Shiraishi A."/>
            <person name="Nakayama K."/>
            <person name="Satake H."/>
        </authorList>
    </citation>
    <scope>NUCLEOTIDE SEQUENCE</scope>
</reference>
<evidence type="ECO:0000313" key="2">
    <source>
        <dbReference type="EMBL" id="GJT47102.1"/>
    </source>
</evidence>
<keyword evidence="3" id="KW-1185">Reference proteome</keyword>
<feature type="coiled-coil region" evidence="1">
    <location>
        <begin position="241"/>
        <end position="268"/>
    </location>
</feature>
<feature type="coiled-coil region" evidence="1">
    <location>
        <begin position="57"/>
        <end position="98"/>
    </location>
</feature>
<protein>
    <submittedName>
        <fullName evidence="2">Uncharacterized protein</fullName>
    </submittedName>
</protein>
<organism evidence="2 3">
    <name type="scientific">Tanacetum coccineum</name>
    <dbReference type="NCBI Taxonomy" id="301880"/>
    <lineage>
        <taxon>Eukaryota</taxon>
        <taxon>Viridiplantae</taxon>
        <taxon>Streptophyta</taxon>
        <taxon>Embryophyta</taxon>
        <taxon>Tracheophyta</taxon>
        <taxon>Spermatophyta</taxon>
        <taxon>Magnoliopsida</taxon>
        <taxon>eudicotyledons</taxon>
        <taxon>Gunneridae</taxon>
        <taxon>Pentapetalae</taxon>
        <taxon>asterids</taxon>
        <taxon>campanulids</taxon>
        <taxon>Asterales</taxon>
        <taxon>Asteraceae</taxon>
        <taxon>Asteroideae</taxon>
        <taxon>Anthemideae</taxon>
        <taxon>Anthemidinae</taxon>
        <taxon>Tanacetum</taxon>
    </lineage>
</organism>
<dbReference type="Proteomes" id="UP001151760">
    <property type="component" value="Unassembled WGS sequence"/>
</dbReference>
<evidence type="ECO:0000256" key="1">
    <source>
        <dbReference type="SAM" id="Coils"/>
    </source>
</evidence>
<keyword evidence="1" id="KW-0175">Coiled coil</keyword>
<accession>A0ABQ5E8B7</accession>
<evidence type="ECO:0000313" key="3">
    <source>
        <dbReference type="Proteomes" id="UP001151760"/>
    </source>
</evidence>
<reference evidence="2" key="2">
    <citation type="submission" date="2022-01" db="EMBL/GenBank/DDBJ databases">
        <authorList>
            <person name="Yamashiro T."/>
            <person name="Shiraishi A."/>
            <person name="Satake H."/>
            <person name="Nakayama K."/>
        </authorList>
    </citation>
    <scope>NUCLEOTIDE SEQUENCE</scope>
</reference>
<dbReference type="EMBL" id="BQNB010016039">
    <property type="protein sequence ID" value="GJT47102.1"/>
    <property type="molecule type" value="Genomic_DNA"/>
</dbReference>
<sequence length="304" mass="34335">MDVYEGWRSGPPWMNEDKGCKSHMWVHGRFENVSKHSNDPLLARGNTLRSGEDSVKLNELMELCTNLQKRVLDLEKTKTIYQNEFASLKRRVKKLKQKKRSRTHGLKMLYKVGLTARVEFSGDEQDLGEDASKQGRSINAIDADEDITLVNVQDDNEMFDVNALNGEEVIVAGQNENVVEEVVDAAQLSTAATTITITTEEITLAQALAELKSTKPKAKGIDKGKGILVEPEKPLKKKDHLKLDEEMALKLQAEIDEEERISRAEEEKIVEANIAWGDIQAKVDVDYQLAERLQAEEQEQFTIE</sequence>
<comment type="caution">
    <text evidence="2">The sequence shown here is derived from an EMBL/GenBank/DDBJ whole genome shotgun (WGS) entry which is preliminary data.</text>
</comment>
<gene>
    <name evidence="2" type="ORF">Tco_0955817</name>
</gene>